<dbReference type="RefSeq" id="WP_337105268.1">
    <property type="nucleotide sequence ID" value="NZ_JAPYKS010000003.1"/>
</dbReference>
<keyword evidence="2" id="KW-0812">Transmembrane</keyword>
<dbReference type="EMBL" id="JAPYKS010000003">
    <property type="protein sequence ID" value="MEI9408099.1"/>
    <property type="molecule type" value="Genomic_DNA"/>
</dbReference>
<evidence type="ECO:0000256" key="1">
    <source>
        <dbReference type="SAM" id="MobiDB-lite"/>
    </source>
</evidence>
<feature type="transmembrane region" description="Helical" evidence="2">
    <location>
        <begin position="25"/>
        <end position="46"/>
    </location>
</feature>
<dbReference type="Proteomes" id="UP001387293">
    <property type="component" value="Unassembled WGS sequence"/>
</dbReference>
<name>A0ABU8KT51_9HYPH</name>
<protein>
    <submittedName>
        <fullName evidence="3">Uncharacterized protein</fullName>
    </submittedName>
</protein>
<evidence type="ECO:0000256" key="2">
    <source>
        <dbReference type="SAM" id="Phobius"/>
    </source>
</evidence>
<keyword evidence="2" id="KW-1133">Transmembrane helix</keyword>
<accession>A0ABU8KT51</accession>
<feature type="transmembrane region" description="Helical" evidence="2">
    <location>
        <begin position="241"/>
        <end position="263"/>
    </location>
</feature>
<feature type="region of interest" description="Disordered" evidence="1">
    <location>
        <begin position="363"/>
        <end position="383"/>
    </location>
</feature>
<evidence type="ECO:0000313" key="4">
    <source>
        <dbReference type="Proteomes" id="UP001387293"/>
    </source>
</evidence>
<gene>
    <name evidence="3" type="ORF">O7A60_04845</name>
</gene>
<keyword evidence="2" id="KW-0472">Membrane</keyword>
<comment type="caution">
    <text evidence="3">The sequence shown here is derived from an EMBL/GenBank/DDBJ whole genome shotgun (WGS) entry which is preliminary data.</text>
</comment>
<feature type="transmembrane region" description="Helical" evidence="2">
    <location>
        <begin position="214"/>
        <end position="235"/>
    </location>
</feature>
<sequence>MAYKHYTSCFLYPAGGKPYNEADRLAFLAAQALQIIVITGLAAAFGLLLGPVGAALAAAIAFLASATATIDKAAGEWLNHRLVCLDKDNPKCAVGIVSYNPFRSDLGAFDNDQYFDVILMPHPTTEILNAETNEAALAAANRYNGDGTVVAEFAANITAHPANDILNDGFQGHELLLPRDDLKTDLGYAPADDHARWALHCEAEGDFWIKMRQWAPAIVILLTAALVVTAAAAAAGASVGAAVGCAIGSFFLGALGCAIGSFLGGLLGAAIGGAIGGAASYFGGVKPVLQGLFNWNPGNVEDANVGDKALGPIRMGDHVAVLGEHVYDGYHKGWHEFHPLMAVVKFDAAAGVDARHYLQWNPDFPDTGEVPPKPPGEATDLTAQDMRDGLGSTAFRTRCENLRRTWCAMLNEAFDPETKRAQQGLDQRWTIHPMVDGCIPQEQPPAPHIG</sequence>
<proteinExistence type="predicted"/>
<organism evidence="3 4">
    <name type="scientific">Mesorhizobium salmacidum</name>
    <dbReference type="NCBI Taxonomy" id="3015171"/>
    <lineage>
        <taxon>Bacteria</taxon>
        <taxon>Pseudomonadati</taxon>
        <taxon>Pseudomonadota</taxon>
        <taxon>Alphaproteobacteria</taxon>
        <taxon>Hyphomicrobiales</taxon>
        <taxon>Phyllobacteriaceae</taxon>
        <taxon>Mesorhizobium</taxon>
    </lineage>
</organism>
<reference evidence="3 4" key="1">
    <citation type="submission" date="2022-12" db="EMBL/GenBank/DDBJ databases">
        <authorList>
            <person name="Muema E."/>
        </authorList>
    </citation>
    <scope>NUCLEOTIDE SEQUENCE [LARGE SCALE GENOMIC DNA]</scope>
    <source>
        <strain evidence="4">1326</strain>
    </source>
</reference>
<evidence type="ECO:0000313" key="3">
    <source>
        <dbReference type="EMBL" id="MEI9408099.1"/>
    </source>
</evidence>
<keyword evidence="4" id="KW-1185">Reference proteome</keyword>